<feature type="domain" description="Isoamylase C-terminal" evidence="1">
    <location>
        <begin position="33"/>
        <end position="101"/>
    </location>
</feature>
<gene>
    <name evidence="2" type="ORF">ENJ15_04835</name>
</gene>
<proteinExistence type="predicted"/>
<evidence type="ECO:0000259" key="1">
    <source>
        <dbReference type="Pfam" id="PF21331"/>
    </source>
</evidence>
<evidence type="ECO:0000313" key="2">
    <source>
        <dbReference type="EMBL" id="HHM02317.1"/>
    </source>
</evidence>
<protein>
    <recommendedName>
        <fullName evidence="1">Isoamylase C-terminal domain-containing protein</fullName>
    </recommendedName>
</protein>
<dbReference type="AlphaFoldDB" id="A0A7V5VER6"/>
<organism evidence="2">
    <name type="scientific">Caldithrix abyssi</name>
    <dbReference type="NCBI Taxonomy" id="187145"/>
    <lineage>
        <taxon>Bacteria</taxon>
        <taxon>Pseudomonadati</taxon>
        <taxon>Calditrichota</taxon>
        <taxon>Calditrichia</taxon>
        <taxon>Calditrichales</taxon>
        <taxon>Calditrichaceae</taxon>
        <taxon>Caldithrix</taxon>
    </lineage>
</organism>
<accession>A0A7V5VER6</accession>
<reference evidence="2" key="1">
    <citation type="journal article" date="2020" name="mSystems">
        <title>Genome- and Community-Level Interaction Insights into Carbon Utilization and Element Cycling Functions of Hydrothermarchaeota in Hydrothermal Sediment.</title>
        <authorList>
            <person name="Zhou Z."/>
            <person name="Liu Y."/>
            <person name="Xu W."/>
            <person name="Pan J."/>
            <person name="Luo Z.H."/>
            <person name="Li M."/>
        </authorList>
    </citation>
    <scope>NUCLEOTIDE SEQUENCE [LARGE SCALE GENOMIC DNA]</scope>
    <source>
        <strain evidence="2">HyVt-460</strain>
    </source>
</reference>
<dbReference type="InterPro" id="IPR013780">
    <property type="entry name" value="Glyco_hydro_b"/>
</dbReference>
<sequence>MSWHSHKLLQPDWSPEARTLGLWYVARDYPPDEADDDIYLAINGSHKEITFELPQLHDNKQWLRFVDTGQANDPVRPPGRELPLQVGDRYTLRERSIVVLISRQARGK</sequence>
<dbReference type="Pfam" id="PF21331">
    <property type="entry name" value="Isoamylase_C"/>
    <property type="match status" value="1"/>
</dbReference>
<dbReference type="InterPro" id="IPR048644">
    <property type="entry name" value="Isoamylase_C"/>
</dbReference>
<dbReference type="Proteomes" id="UP000885771">
    <property type="component" value="Unassembled WGS sequence"/>
</dbReference>
<name>A0A7V5VER6_CALAY</name>
<dbReference type="EMBL" id="DRLI01000182">
    <property type="protein sequence ID" value="HHM02317.1"/>
    <property type="molecule type" value="Genomic_DNA"/>
</dbReference>
<comment type="caution">
    <text evidence="2">The sequence shown here is derived from an EMBL/GenBank/DDBJ whole genome shotgun (WGS) entry which is preliminary data.</text>
</comment>
<dbReference type="SUPFAM" id="SSF51011">
    <property type="entry name" value="Glycosyl hydrolase domain"/>
    <property type="match status" value="1"/>
</dbReference>
<dbReference type="Gene3D" id="2.60.40.1180">
    <property type="entry name" value="Golgi alpha-mannosidase II"/>
    <property type="match status" value="1"/>
</dbReference>